<dbReference type="AlphaFoldDB" id="A0A3S5B9Z6"/>
<evidence type="ECO:0000313" key="3">
    <source>
        <dbReference type="Proteomes" id="UP000784294"/>
    </source>
</evidence>
<evidence type="ECO:0000313" key="2">
    <source>
        <dbReference type="EMBL" id="VEL40674.1"/>
    </source>
</evidence>
<keyword evidence="3" id="KW-1185">Reference proteome</keyword>
<dbReference type="Proteomes" id="UP000784294">
    <property type="component" value="Unassembled WGS sequence"/>
</dbReference>
<reference evidence="2" key="1">
    <citation type="submission" date="2018-11" db="EMBL/GenBank/DDBJ databases">
        <authorList>
            <consortium name="Pathogen Informatics"/>
        </authorList>
    </citation>
    <scope>NUCLEOTIDE SEQUENCE</scope>
</reference>
<protein>
    <submittedName>
        <fullName evidence="2">Uncharacterized protein</fullName>
    </submittedName>
</protein>
<feature type="region of interest" description="Disordered" evidence="1">
    <location>
        <begin position="20"/>
        <end position="50"/>
    </location>
</feature>
<name>A0A3S5B9Z6_9PLAT</name>
<organism evidence="2 3">
    <name type="scientific">Protopolystoma xenopodis</name>
    <dbReference type="NCBI Taxonomy" id="117903"/>
    <lineage>
        <taxon>Eukaryota</taxon>
        <taxon>Metazoa</taxon>
        <taxon>Spiralia</taxon>
        <taxon>Lophotrochozoa</taxon>
        <taxon>Platyhelminthes</taxon>
        <taxon>Monogenea</taxon>
        <taxon>Polyopisthocotylea</taxon>
        <taxon>Polystomatidea</taxon>
        <taxon>Polystomatidae</taxon>
        <taxon>Protopolystoma</taxon>
    </lineage>
</organism>
<evidence type="ECO:0000256" key="1">
    <source>
        <dbReference type="SAM" id="MobiDB-lite"/>
    </source>
</evidence>
<accession>A0A3S5B9Z6</accession>
<dbReference type="EMBL" id="CAAALY010265926">
    <property type="protein sequence ID" value="VEL40674.1"/>
    <property type="molecule type" value="Genomic_DNA"/>
</dbReference>
<sequence length="219" mass="24172">MLGRADRLALNEARPTVTAAATASGSLGRRTQGLHETERAAGRSDRPDLGLGLRRQRSMLACPAPDGQSSCRRAQRPKIHFASSRTFPFVSTRLFVCRVCVCVCVWCIEEGIENGHLLSLNQKWNDIRPIDQQRIPQTRHTDRQRNVGNPRHQPANRPALENGSTTSDALVVMPDRPLQHTHTPTHLSLGHSSPPLLFPLADSLCPPVRLPGAGLRLTR</sequence>
<proteinExistence type="predicted"/>
<feature type="compositionally biased region" description="Basic and acidic residues" evidence="1">
    <location>
        <begin position="33"/>
        <end position="48"/>
    </location>
</feature>
<comment type="caution">
    <text evidence="2">The sequence shown here is derived from an EMBL/GenBank/DDBJ whole genome shotgun (WGS) entry which is preliminary data.</text>
</comment>
<gene>
    <name evidence="2" type="ORF">PXEA_LOCUS34114</name>
</gene>
<feature type="region of interest" description="Disordered" evidence="1">
    <location>
        <begin position="131"/>
        <end position="165"/>
    </location>
</feature>